<evidence type="ECO:0000313" key="1">
    <source>
        <dbReference type="EMBL" id="KZV27816.1"/>
    </source>
</evidence>
<name>A0A2Z7B284_9LAMI</name>
<dbReference type="OrthoDB" id="911156at2759"/>
<protein>
    <submittedName>
        <fullName evidence="1">Uncharacterized protein</fullName>
    </submittedName>
</protein>
<sequence length="83" mass="9475">MASKTDLIRAGNEGFSLVEEYIVERPVAPKTTKVCSYQYQPQIIHVYQVKPIENRMTSYEVVQFRGGVAVTDYSRRKNATVAF</sequence>
<keyword evidence="2" id="KW-1185">Reference proteome</keyword>
<dbReference type="Proteomes" id="UP000250235">
    <property type="component" value="Unassembled WGS sequence"/>
</dbReference>
<accession>A0A2Z7B284</accession>
<reference evidence="1 2" key="1">
    <citation type="journal article" date="2015" name="Proc. Natl. Acad. Sci. U.S.A.">
        <title>The resurrection genome of Boea hygrometrica: A blueprint for survival of dehydration.</title>
        <authorList>
            <person name="Xiao L."/>
            <person name="Yang G."/>
            <person name="Zhang L."/>
            <person name="Yang X."/>
            <person name="Zhao S."/>
            <person name="Ji Z."/>
            <person name="Zhou Q."/>
            <person name="Hu M."/>
            <person name="Wang Y."/>
            <person name="Chen M."/>
            <person name="Xu Y."/>
            <person name="Jin H."/>
            <person name="Xiao X."/>
            <person name="Hu G."/>
            <person name="Bao F."/>
            <person name="Hu Y."/>
            <person name="Wan P."/>
            <person name="Li L."/>
            <person name="Deng X."/>
            <person name="Kuang T."/>
            <person name="Xiang C."/>
            <person name="Zhu J.K."/>
            <person name="Oliver M.J."/>
            <person name="He Y."/>
        </authorList>
    </citation>
    <scope>NUCLEOTIDE SEQUENCE [LARGE SCALE GENOMIC DNA]</scope>
    <source>
        <strain evidence="2">cv. XS01</strain>
    </source>
</reference>
<gene>
    <name evidence="1" type="ORF">F511_39476</name>
</gene>
<dbReference type="EMBL" id="KV010280">
    <property type="protein sequence ID" value="KZV27816.1"/>
    <property type="molecule type" value="Genomic_DNA"/>
</dbReference>
<dbReference type="AlphaFoldDB" id="A0A2Z7B284"/>
<proteinExistence type="predicted"/>
<organism evidence="1 2">
    <name type="scientific">Dorcoceras hygrometricum</name>
    <dbReference type="NCBI Taxonomy" id="472368"/>
    <lineage>
        <taxon>Eukaryota</taxon>
        <taxon>Viridiplantae</taxon>
        <taxon>Streptophyta</taxon>
        <taxon>Embryophyta</taxon>
        <taxon>Tracheophyta</taxon>
        <taxon>Spermatophyta</taxon>
        <taxon>Magnoliopsida</taxon>
        <taxon>eudicotyledons</taxon>
        <taxon>Gunneridae</taxon>
        <taxon>Pentapetalae</taxon>
        <taxon>asterids</taxon>
        <taxon>lamiids</taxon>
        <taxon>Lamiales</taxon>
        <taxon>Gesneriaceae</taxon>
        <taxon>Didymocarpoideae</taxon>
        <taxon>Trichosporeae</taxon>
        <taxon>Loxocarpinae</taxon>
        <taxon>Dorcoceras</taxon>
    </lineage>
</organism>
<evidence type="ECO:0000313" key="2">
    <source>
        <dbReference type="Proteomes" id="UP000250235"/>
    </source>
</evidence>